<accession>A0A384JDA8</accession>
<dbReference type="Proteomes" id="UP000001798">
    <property type="component" value="Chromosome 3"/>
</dbReference>
<evidence type="ECO:0000313" key="5">
    <source>
        <dbReference type="Proteomes" id="UP000001798"/>
    </source>
</evidence>
<dbReference type="SMART" id="SM01007">
    <property type="entry name" value="Aldolase_II"/>
    <property type="match status" value="1"/>
</dbReference>
<evidence type="ECO:0000313" key="4">
    <source>
        <dbReference type="EMBL" id="ATZ48533.1"/>
    </source>
</evidence>
<organism evidence="4 5">
    <name type="scientific">Botryotinia fuckeliana (strain B05.10)</name>
    <name type="common">Noble rot fungus</name>
    <name type="synonym">Botrytis cinerea</name>
    <dbReference type="NCBI Taxonomy" id="332648"/>
    <lineage>
        <taxon>Eukaryota</taxon>
        <taxon>Fungi</taxon>
        <taxon>Dikarya</taxon>
        <taxon>Ascomycota</taxon>
        <taxon>Pezizomycotina</taxon>
        <taxon>Leotiomycetes</taxon>
        <taxon>Helotiales</taxon>
        <taxon>Sclerotiniaceae</taxon>
        <taxon>Botrytis</taxon>
    </lineage>
</organism>
<reference evidence="4 5" key="2">
    <citation type="journal article" date="2012" name="Eukaryot. Cell">
        <title>Genome update of Botrytis cinerea strains B05.10 and T4.</title>
        <authorList>
            <person name="Staats M."/>
            <person name="van Kan J.A."/>
        </authorList>
    </citation>
    <scope>NUCLEOTIDE SEQUENCE [LARGE SCALE GENOMIC DNA]</scope>
    <source>
        <strain evidence="4 5">B05.10</strain>
    </source>
</reference>
<proteinExistence type="predicted"/>
<dbReference type="EMBL" id="CP009807">
    <property type="protein sequence ID" value="ATZ48533.1"/>
    <property type="molecule type" value="Genomic_DNA"/>
</dbReference>
<dbReference type="InterPro" id="IPR036409">
    <property type="entry name" value="Aldolase_II/adducin_N_sf"/>
</dbReference>
<protein>
    <recommendedName>
        <fullName evidence="3">Class II aldolase/adducin N-terminal domain-containing protein</fullName>
    </recommendedName>
</protein>
<dbReference type="InterPro" id="IPR001303">
    <property type="entry name" value="Aldolase_II/adducin_N"/>
</dbReference>
<sequence length="270" mass="29993">MKNSVIQTLVHANHILHHQNVVDAYGHVSVRHPDNPGIFIMSASTAPALVSSISDLVHYNVSDGAPVDPKAKKGYQERFIHSEIYKKFSEINCVIHSHAEAVIPYTMNGVQMRPIFHMAGFLGDHVPNFDITELYTSNDRQDFLVNSGRFGSALAEKFSKPESSTQDYNVVLMANHGFTTVGSSIKQAIYRAVYTQINAGLQAKAIMLRNADGRAADLGPLRFLNAEQASGSEKFNDDTAERPWQLWVREVEANPLYQNEASKMDSSDEV</sequence>
<dbReference type="VEuPathDB" id="FungiDB:Bcin03g07330"/>
<reference evidence="4 5" key="3">
    <citation type="journal article" date="2017" name="Mol. Plant Pathol.">
        <title>A gapless genome sequence of the fungus Botrytis cinerea.</title>
        <authorList>
            <person name="Van Kan J.A."/>
            <person name="Stassen J.H."/>
            <person name="Mosbach A."/>
            <person name="Van Der Lee T.A."/>
            <person name="Faino L."/>
            <person name="Farmer A.D."/>
            <person name="Papasotiriou D.G."/>
            <person name="Zhou S."/>
            <person name="Seidl M.F."/>
            <person name="Cottam E."/>
            <person name="Edel D."/>
            <person name="Hahn M."/>
            <person name="Schwartz D.C."/>
            <person name="Dietrich R.A."/>
            <person name="Widdison S."/>
            <person name="Scalliet G."/>
        </authorList>
    </citation>
    <scope>NUCLEOTIDE SEQUENCE [LARGE SCALE GENOMIC DNA]</scope>
    <source>
        <strain evidence="4 5">B05.10</strain>
    </source>
</reference>
<dbReference type="AlphaFoldDB" id="A0A384JDA8"/>
<dbReference type="InterPro" id="IPR050197">
    <property type="entry name" value="Aldolase_class_II_sugar_metab"/>
</dbReference>
<reference evidence="4 5" key="1">
    <citation type="journal article" date="2011" name="PLoS Genet.">
        <title>Genomic analysis of the necrotrophic fungal pathogens Sclerotinia sclerotiorum and Botrytis cinerea.</title>
        <authorList>
            <person name="Amselem J."/>
            <person name="Cuomo C.A."/>
            <person name="van Kan J.A."/>
            <person name="Viaud M."/>
            <person name="Benito E.P."/>
            <person name="Couloux A."/>
            <person name="Coutinho P.M."/>
            <person name="de Vries R.P."/>
            <person name="Dyer P.S."/>
            <person name="Fillinger S."/>
            <person name="Fournier E."/>
            <person name="Gout L."/>
            <person name="Hahn M."/>
            <person name="Kohn L."/>
            <person name="Lapalu N."/>
            <person name="Plummer K.M."/>
            <person name="Pradier J.M."/>
            <person name="Quevillon E."/>
            <person name="Sharon A."/>
            <person name="Simon A."/>
            <person name="ten Have A."/>
            <person name="Tudzynski B."/>
            <person name="Tudzynski P."/>
            <person name="Wincker P."/>
            <person name="Andrew M."/>
            <person name="Anthouard V."/>
            <person name="Beever R.E."/>
            <person name="Beffa R."/>
            <person name="Benoit I."/>
            <person name="Bouzid O."/>
            <person name="Brault B."/>
            <person name="Chen Z."/>
            <person name="Choquer M."/>
            <person name="Collemare J."/>
            <person name="Cotton P."/>
            <person name="Danchin E.G."/>
            <person name="Da Silva C."/>
            <person name="Gautier A."/>
            <person name="Giraud C."/>
            <person name="Giraud T."/>
            <person name="Gonzalez C."/>
            <person name="Grossetete S."/>
            <person name="Guldener U."/>
            <person name="Henrissat B."/>
            <person name="Howlett B.J."/>
            <person name="Kodira C."/>
            <person name="Kretschmer M."/>
            <person name="Lappartient A."/>
            <person name="Leroch M."/>
            <person name="Levis C."/>
            <person name="Mauceli E."/>
            <person name="Neuveglise C."/>
            <person name="Oeser B."/>
            <person name="Pearson M."/>
            <person name="Poulain J."/>
            <person name="Poussereau N."/>
            <person name="Quesneville H."/>
            <person name="Rascle C."/>
            <person name="Schumacher J."/>
            <person name="Segurens B."/>
            <person name="Sexton A."/>
            <person name="Silva E."/>
            <person name="Sirven C."/>
            <person name="Soanes D.M."/>
            <person name="Talbot N.J."/>
            <person name="Templeton M."/>
            <person name="Yandava C."/>
            <person name="Yarden O."/>
            <person name="Zeng Q."/>
            <person name="Rollins J.A."/>
            <person name="Lebrun M.H."/>
            <person name="Dickman M."/>
        </authorList>
    </citation>
    <scope>NUCLEOTIDE SEQUENCE [LARGE SCALE GENOMIC DNA]</scope>
    <source>
        <strain evidence="4 5">B05.10</strain>
    </source>
</reference>
<name>A0A384JDA8_BOTFB</name>
<dbReference type="GeneID" id="5430364"/>
<evidence type="ECO:0000259" key="3">
    <source>
        <dbReference type="SMART" id="SM01007"/>
    </source>
</evidence>
<dbReference type="GO" id="GO:0005829">
    <property type="term" value="C:cytosol"/>
    <property type="evidence" value="ECO:0007669"/>
    <property type="project" value="TreeGrafter"/>
</dbReference>
<gene>
    <name evidence="4" type="ORF">BCIN_03g07330</name>
</gene>
<dbReference type="SUPFAM" id="SSF53639">
    <property type="entry name" value="AraD/HMP-PK domain-like"/>
    <property type="match status" value="1"/>
</dbReference>
<feature type="domain" description="Class II aldolase/adducin N-terminal" evidence="3">
    <location>
        <begin position="7"/>
        <end position="203"/>
    </location>
</feature>
<dbReference type="GO" id="GO:0016832">
    <property type="term" value="F:aldehyde-lyase activity"/>
    <property type="evidence" value="ECO:0007669"/>
    <property type="project" value="TreeGrafter"/>
</dbReference>
<dbReference type="GO" id="GO:0019323">
    <property type="term" value="P:pentose catabolic process"/>
    <property type="evidence" value="ECO:0007669"/>
    <property type="project" value="TreeGrafter"/>
</dbReference>
<evidence type="ECO:0000256" key="1">
    <source>
        <dbReference type="ARBA" id="ARBA00022723"/>
    </source>
</evidence>
<dbReference type="PANTHER" id="PTHR22789">
    <property type="entry name" value="FUCULOSE PHOSPHATE ALDOLASE"/>
    <property type="match status" value="1"/>
</dbReference>
<dbReference type="RefSeq" id="XP_024547919.1">
    <property type="nucleotide sequence ID" value="XM_024692145.1"/>
</dbReference>
<keyword evidence="5" id="KW-1185">Reference proteome</keyword>
<dbReference type="GO" id="GO:0046872">
    <property type="term" value="F:metal ion binding"/>
    <property type="evidence" value="ECO:0007669"/>
    <property type="project" value="UniProtKB-KW"/>
</dbReference>
<dbReference type="PANTHER" id="PTHR22789:SF0">
    <property type="entry name" value="3-OXO-TETRONATE 4-PHOSPHATE DECARBOXYLASE-RELATED"/>
    <property type="match status" value="1"/>
</dbReference>
<evidence type="ECO:0000256" key="2">
    <source>
        <dbReference type="ARBA" id="ARBA00023239"/>
    </source>
</evidence>
<dbReference type="Gene3D" id="3.40.225.10">
    <property type="entry name" value="Class II aldolase/adducin N-terminal domain"/>
    <property type="match status" value="1"/>
</dbReference>
<keyword evidence="2" id="KW-0456">Lyase</keyword>
<keyword evidence="1" id="KW-0479">Metal-binding</keyword>
<dbReference type="KEGG" id="bfu:BCIN_03g07330"/>
<dbReference type="OrthoDB" id="2932980at2759"/>
<dbReference type="Pfam" id="PF00596">
    <property type="entry name" value="Aldolase_II"/>
    <property type="match status" value="1"/>
</dbReference>